<sequence length="401" mass="45897">MVSTKDNNRIHVVDALRGLAIVSIMLLHNLEHFDVYFLPENFPDWLVKLDKMVWDSSFFMFAGKSYAMFALLFGLTFFIQTDNQAKKGKDFRPVFAWRLVLLLVFGIINSAFYQGDILTIYAVIGFLLIPFARLNNKVVLGVAIILLLQPIEIVRLLQAIENPDAVIGNPESWAYFGKMDEYIKDGSFINTVKGNLTNGKIAVLKWSNENGRFLHILSLFLFGMLAGRKKLFKPSVESNKFWTKALVVSSIAFVVLYVFQKNVDNIFVSEVIRRPLKTIETSWTNLSFMVVLVSGFVLLFQKKAWNKVLRALSPIGKMSLSNYILQSIIGSTLYYGFGFGLYKYTGATYSFLISIVLSVLIGYFSYWWMKNNKRGPLETIWHKATWVFSKKQTNKNTNAYI</sequence>
<keyword evidence="1" id="KW-1133">Transmembrane helix</keyword>
<dbReference type="RefSeq" id="WP_249972250.1">
    <property type="nucleotide sequence ID" value="NZ_JAMFLZ010000002.1"/>
</dbReference>
<feature type="domain" description="DUF418" evidence="2">
    <location>
        <begin position="226"/>
        <end position="387"/>
    </location>
</feature>
<evidence type="ECO:0000313" key="4">
    <source>
        <dbReference type="Proteomes" id="UP001165381"/>
    </source>
</evidence>
<evidence type="ECO:0000259" key="2">
    <source>
        <dbReference type="Pfam" id="PF04235"/>
    </source>
</evidence>
<feature type="transmembrane region" description="Helical" evidence="1">
    <location>
        <begin position="349"/>
        <end position="369"/>
    </location>
</feature>
<dbReference type="PANTHER" id="PTHR30590">
    <property type="entry name" value="INNER MEMBRANE PROTEIN"/>
    <property type="match status" value="1"/>
</dbReference>
<protein>
    <submittedName>
        <fullName evidence="3">DUF418 domain-containing protein</fullName>
    </submittedName>
</protein>
<organism evidence="3 4">
    <name type="scientific">Jejuia spongiicola</name>
    <dbReference type="NCBI Taxonomy" id="2942207"/>
    <lineage>
        <taxon>Bacteria</taxon>
        <taxon>Pseudomonadati</taxon>
        <taxon>Bacteroidota</taxon>
        <taxon>Flavobacteriia</taxon>
        <taxon>Flavobacteriales</taxon>
        <taxon>Flavobacteriaceae</taxon>
        <taxon>Jejuia</taxon>
    </lineage>
</organism>
<dbReference type="Pfam" id="PF04235">
    <property type="entry name" value="DUF418"/>
    <property type="match status" value="1"/>
</dbReference>
<dbReference type="InterPro" id="IPR007349">
    <property type="entry name" value="DUF418"/>
</dbReference>
<accession>A0ABT0QCI8</accession>
<feature type="transmembrane region" description="Helical" evidence="1">
    <location>
        <begin position="283"/>
        <end position="300"/>
    </location>
</feature>
<feature type="transmembrane region" description="Helical" evidence="1">
    <location>
        <begin position="114"/>
        <end position="131"/>
    </location>
</feature>
<feature type="transmembrane region" description="Helical" evidence="1">
    <location>
        <begin position="241"/>
        <end position="259"/>
    </location>
</feature>
<dbReference type="InterPro" id="IPR052529">
    <property type="entry name" value="Bact_Transport_Assoc"/>
</dbReference>
<evidence type="ECO:0000256" key="1">
    <source>
        <dbReference type="SAM" id="Phobius"/>
    </source>
</evidence>
<feature type="transmembrane region" description="Helical" evidence="1">
    <location>
        <begin position="91"/>
        <end position="108"/>
    </location>
</feature>
<evidence type="ECO:0000313" key="3">
    <source>
        <dbReference type="EMBL" id="MCL6294333.1"/>
    </source>
</evidence>
<dbReference type="PANTHER" id="PTHR30590:SF2">
    <property type="entry name" value="INNER MEMBRANE PROTEIN"/>
    <property type="match status" value="1"/>
</dbReference>
<feature type="transmembrane region" description="Helical" evidence="1">
    <location>
        <begin position="213"/>
        <end position="229"/>
    </location>
</feature>
<keyword evidence="1" id="KW-0472">Membrane</keyword>
<feature type="transmembrane region" description="Helical" evidence="1">
    <location>
        <begin position="320"/>
        <end position="337"/>
    </location>
</feature>
<feature type="transmembrane region" description="Helical" evidence="1">
    <location>
        <begin position="58"/>
        <end position="79"/>
    </location>
</feature>
<proteinExistence type="predicted"/>
<dbReference type="Proteomes" id="UP001165381">
    <property type="component" value="Unassembled WGS sequence"/>
</dbReference>
<keyword evidence="4" id="KW-1185">Reference proteome</keyword>
<dbReference type="EMBL" id="JAMFLZ010000002">
    <property type="protein sequence ID" value="MCL6294333.1"/>
    <property type="molecule type" value="Genomic_DNA"/>
</dbReference>
<reference evidence="3" key="1">
    <citation type="submission" date="2022-05" db="EMBL/GenBank/DDBJ databases">
        <authorList>
            <person name="Park J.-S."/>
        </authorList>
    </citation>
    <scope>NUCLEOTIDE SEQUENCE</scope>
    <source>
        <strain evidence="3">2012CJ34-3</strain>
    </source>
</reference>
<comment type="caution">
    <text evidence="3">The sequence shown here is derived from an EMBL/GenBank/DDBJ whole genome shotgun (WGS) entry which is preliminary data.</text>
</comment>
<keyword evidence="1" id="KW-0812">Transmembrane</keyword>
<name>A0ABT0QCI8_9FLAO</name>
<gene>
    <name evidence="3" type="ORF">M3P09_04970</name>
</gene>